<accession>A0ABU4WBS4</accession>
<dbReference type="Proteomes" id="UP001279681">
    <property type="component" value="Unassembled WGS sequence"/>
</dbReference>
<gene>
    <name evidence="1" type="ORF">RFV38_05395</name>
    <name evidence="2" type="ORF">RFV38_08765</name>
</gene>
<dbReference type="EMBL" id="JAVIKH010000011">
    <property type="protein sequence ID" value="MDX8336586.1"/>
    <property type="molecule type" value="Genomic_DNA"/>
</dbReference>
<comment type="caution">
    <text evidence="1">The sequence shown here is derived from an EMBL/GenBank/DDBJ whole genome shotgun (WGS) entry which is preliminary data.</text>
</comment>
<evidence type="ECO:0000313" key="3">
    <source>
        <dbReference type="Proteomes" id="UP001279681"/>
    </source>
</evidence>
<keyword evidence="3" id="KW-1185">Reference proteome</keyword>
<name>A0ABU4WBS4_9FUSO</name>
<organism evidence="1 3">
    <name type="scientific">Candidatus Cetobacterium colombiensis</name>
    <dbReference type="NCBI Taxonomy" id="3073100"/>
    <lineage>
        <taxon>Bacteria</taxon>
        <taxon>Fusobacteriati</taxon>
        <taxon>Fusobacteriota</taxon>
        <taxon>Fusobacteriia</taxon>
        <taxon>Fusobacteriales</taxon>
        <taxon>Fusobacteriaceae</taxon>
        <taxon>Cetobacterium</taxon>
    </lineage>
</organism>
<evidence type="ECO:0000313" key="2">
    <source>
        <dbReference type="EMBL" id="MDX8336586.1"/>
    </source>
</evidence>
<dbReference type="RefSeq" id="WP_320313337.1">
    <property type="nucleotide sequence ID" value="NZ_JAVIKH010000005.1"/>
</dbReference>
<sequence length="103" mass="11438">MSMTVGGAKTILNAVIEKTKKSIERLGTYEKELADDKATLAYINSLQDNGDPLPAGSPYESFTEWTDQIEKEIRSGENSLDRISVEKAELMAFEYFVETAPEA</sequence>
<evidence type="ECO:0000313" key="1">
    <source>
        <dbReference type="EMBL" id="MDX8335933.1"/>
    </source>
</evidence>
<proteinExistence type="predicted"/>
<reference evidence="1" key="2">
    <citation type="submission" date="2024-05" db="EMBL/GenBank/DDBJ databases">
        <authorList>
            <person name="Colorado M.A."/>
            <person name="Villamil L.M."/>
            <person name="Melo J.F."/>
            <person name="Rodriguez J.A."/>
            <person name="Ruiz R.Y."/>
        </authorList>
    </citation>
    <scope>NUCLEOTIDE SEQUENCE</scope>
    <source>
        <strain evidence="1 3">C33</strain>
    </source>
</reference>
<reference evidence="3" key="1">
    <citation type="submission" date="2023-07" db="EMBL/GenBank/DDBJ databases">
        <authorList>
            <person name="Colorado M.A."/>
            <person name="Villamil L.M."/>
            <person name="Melo J.F."/>
            <person name="Rodriguez J.A."/>
            <person name="Ruiz R.Y."/>
        </authorList>
    </citation>
    <scope>NUCLEOTIDE SEQUENCE [LARGE SCALE GENOMIC DNA]</scope>
    <source>
        <strain evidence="3">C33</strain>
    </source>
</reference>
<protein>
    <submittedName>
        <fullName evidence="1">Uncharacterized protein</fullName>
    </submittedName>
</protein>
<dbReference type="EMBL" id="JAVIKH010000005">
    <property type="protein sequence ID" value="MDX8335933.1"/>
    <property type="molecule type" value="Genomic_DNA"/>
</dbReference>